<name>A0ABQ2FP36_9DEIO</name>
<comment type="caution">
    <text evidence="1">The sequence shown here is derived from an EMBL/GenBank/DDBJ whole genome shotgun (WGS) entry which is preliminary data.</text>
</comment>
<reference evidence="2" key="1">
    <citation type="journal article" date="2019" name="Int. J. Syst. Evol. Microbiol.">
        <title>The Global Catalogue of Microorganisms (GCM) 10K type strain sequencing project: providing services to taxonomists for standard genome sequencing and annotation.</title>
        <authorList>
            <consortium name="The Broad Institute Genomics Platform"/>
            <consortium name="The Broad Institute Genome Sequencing Center for Infectious Disease"/>
            <person name="Wu L."/>
            <person name="Ma J."/>
        </authorList>
    </citation>
    <scope>NUCLEOTIDE SEQUENCE [LARGE SCALE GENOMIC DNA]</scope>
    <source>
        <strain evidence="2">JCM 19173</strain>
    </source>
</reference>
<dbReference type="Proteomes" id="UP000604341">
    <property type="component" value="Unassembled WGS sequence"/>
</dbReference>
<dbReference type="EMBL" id="BMPE01000015">
    <property type="protein sequence ID" value="GGL13050.1"/>
    <property type="molecule type" value="Genomic_DNA"/>
</dbReference>
<proteinExistence type="predicted"/>
<sequence>MERRSVGHAYAQAVTSGFDPQTFRLHRIPAPSWASTDQTISPALPATRRTAAADQHQDILLAAERILQWALTDPEATARFQNHHPFASDATGAYFIGRQLLDQDPEHPDRILVETECCLTHLDYQGLPAVDHRYIVILSWDPSARQAETVLIRGTPRQSRLAELPLSLIRTRTVEDIPDVTWLEDEGRAHLVSSWADVLACVRQAAQEIVDDSTASGALDEWFFPARIDMTGDYSVGQARSLDAGRVLLTLHFTARQRMTSRGEDDYLGYELEVNVGDRGPLAYVLWGSQVIG</sequence>
<evidence type="ECO:0000313" key="2">
    <source>
        <dbReference type="Proteomes" id="UP000604341"/>
    </source>
</evidence>
<keyword evidence="2" id="KW-1185">Reference proteome</keyword>
<protein>
    <recommendedName>
        <fullName evidence="3">DUF2262 domain-containing protein</fullName>
    </recommendedName>
</protein>
<evidence type="ECO:0008006" key="3">
    <source>
        <dbReference type="Google" id="ProtNLM"/>
    </source>
</evidence>
<organism evidence="1 2">
    <name type="scientific">Deinococcus radiotolerans</name>
    <dbReference type="NCBI Taxonomy" id="1309407"/>
    <lineage>
        <taxon>Bacteria</taxon>
        <taxon>Thermotogati</taxon>
        <taxon>Deinococcota</taxon>
        <taxon>Deinococci</taxon>
        <taxon>Deinococcales</taxon>
        <taxon>Deinococcaceae</taxon>
        <taxon>Deinococcus</taxon>
    </lineage>
</organism>
<gene>
    <name evidence="1" type="ORF">GCM10010844_34790</name>
</gene>
<evidence type="ECO:0000313" key="1">
    <source>
        <dbReference type="EMBL" id="GGL13050.1"/>
    </source>
</evidence>
<accession>A0ABQ2FP36</accession>